<dbReference type="AlphaFoldDB" id="A0A143PV30"/>
<dbReference type="PATRIC" id="fig|1813736.3.peg.5197"/>
<feature type="transmembrane region" description="Helical" evidence="7">
    <location>
        <begin position="571"/>
        <end position="593"/>
    </location>
</feature>
<dbReference type="GO" id="GO:0008137">
    <property type="term" value="F:NADH dehydrogenase (ubiquinone) activity"/>
    <property type="evidence" value="ECO:0007669"/>
    <property type="project" value="InterPro"/>
</dbReference>
<dbReference type="GO" id="GO:0012505">
    <property type="term" value="C:endomembrane system"/>
    <property type="evidence" value="ECO:0007669"/>
    <property type="project" value="UniProtKB-SubCell"/>
</dbReference>
<feature type="region of interest" description="Disordered" evidence="6">
    <location>
        <begin position="532"/>
        <end position="565"/>
    </location>
</feature>
<reference evidence="10 11" key="1">
    <citation type="journal article" date="2016" name="Genome Announc.">
        <title>First Complete Genome Sequence of a Subdivision 6 Acidobacterium Strain.</title>
        <authorList>
            <person name="Huang S."/>
            <person name="Vieira S."/>
            <person name="Bunk B."/>
            <person name="Riedel T."/>
            <person name="Sproer C."/>
            <person name="Overmann J."/>
        </authorList>
    </citation>
    <scope>NUCLEOTIDE SEQUENCE [LARGE SCALE GENOMIC DNA]</scope>
    <source>
        <strain evidence="11">DSM 100886 HEG_-6_39</strain>
    </source>
</reference>
<evidence type="ECO:0000256" key="3">
    <source>
        <dbReference type="ARBA" id="ARBA00022989"/>
    </source>
</evidence>
<dbReference type="RefSeq" id="WP_110173208.1">
    <property type="nucleotide sequence ID" value="NZ_CP015136.1"/>
</dbReference>
<dbReference type="NCBIfam" id="TIGR01974">
    <property type="entry name" value="NDH_I_L"/>
    <property type="match status" value="1"/>
</dbReference>
<dbReference type="Pfam" id="PF00361">
    <property type="entry name" value="Proton_antipo_M"/>
    <property type="match status" value="1"/>
</dbReference>
<dbReference type="STRING" id="1855912.LuPra_04942"/>
<accession>A0A143PV30</accession>
<feature type="transmembrane region" description="Helical" evidence="7">
    <location>
        <begin position="338"/>
        <end position="356"/>
    </location>
</feature>
<feature type="compositionally biased region" description="Basic and acidic residues" evidence="6">
    <location>
        <begin position="460"/>
        <end position="475"/>
    </location>
</feature>
<feature type="transmembrane region" description="Helical" evidence="7">
    <location>
        <begin position="282"/>
        <end position="303"/>
    </location>
</feature>
<feature type="transmembrane region" description="Helical" evidence="7">
    <location>
        <begin position="85"/>
        <end position="103"/>
    </location>
</feature>
<reference evidence="11" key="2">
    <citation type="submission" date="2016-04" db="EMBL/GenBank/DDBJ databases">
        <title>First Complete Genome Sequence of a Subdivision 6 Acidobacterium.</title>
        <authorList>
            <person name="Huang S."/>
            <person name="Vieira S."/>
            <person name="Bunk B."/>
            <person name="Riedel T."/>
            <person name="Sproeer C."/>
            <person name="Overmann J."/>
        </authorList>
    </citation>
    <scope>NUCLEOTIDE SEQUENCE [LARGE SCALE GENOMIC DNA]</scope>
    <source>
        <strain evidence="11">DSM 100886 HEG_-6_39</strain>
    </source>
</reference>
<dbReference type="GO" id="GO:0015990">
    <property type="term" value="P:electron transport coupled proton transport"/>
    <property type="evidence" value="ECO:0007669"/>
    <property type="project" value="TreeGrafter"/>
</dbReference>
<protein>
    <submittedName>
        <fullName evidence="10">NADH-quinone oxidoreductase subunit L</fullName>
        <ecNumber evidence="10">1.6.5.11</ecNumber>
    </submittedName>
</protein>
<dbReference type="PANTHER" id="PTHR42829">
    <property type="entry name" value="NADH-UBIQUINONE OXIDOREDUCTASE CHAIN 5"/>
    <property type="match status" value="1"/>
</dbReference>
<comment type="subcellular location">
    <subcellularLocation>
        <location evidence="1">Endomembrane system</location>
        <topology evidence="1">Multi-pass membrane protein</topology>
    </subcellularLocation>
    <subcellularLocation>
        <location evidence="5">Membrane</location>
        <topology evidence="5">Multi-pass membrane protein</topology>
    </subcellularLocation>
</comment>
<dbReference type="EMBL" id="CP015136">
    <property type="protein sequence ID" value="AMY11684.1"/>
    <property type="molecule type" value="Genomic_DNA"/>
</dbReference>
<feature type="region of interest" description="Disordered" evidence="6">
    <location>
        <begin position="448"/>
        <end position="484"/>
    </location>
</feature>
<feature type="transmembrane region" description="Helical" evidence="7">
    <location>
        <begin position="487"/>
        <end position="508"/>
    </location>
</feature>
<evidence type="ECO:0000256" key="6">
    <source>
        <dbReference type="SAM" id="MobiDB-lite"/>
    </source>
</evidence>
<feature type="transmembrane region" description="Helical" evidence="7">
    <location>
        <begin position="30"/>
        <end position="52"/>
    </location>
</feature>
<evidence type="ECO:0000256" key="1">
    <source>
        <dbReference type="ARBA" id="ARBA00004127"/>
    </source>
</evidence>
<name>A0A143PV30_LUTPR</name>
<feature type="transmembrane region" description="Helical" evidence="7">
    <location>
        <begin position="181"/>
        <end position="201"/>
    </location>
</feature>
<dbReference type="Gene3D" id="1.20.5.2700">
    <property type="match status" value="1"/>
</dbReference>
<gene>
    <name evidence="10" type="primary">nuoL</name>
    <name evidence="10" type="ORF">LuPra_04942</name>
</gene>
<dbReference type="InterPro" id="IPR018393">
    <property type="entry name" value="NADHpl_OxRdtase_5_subgr"/>
</dbReference>
<feature type="transmembrane region" description="Helical" evidence="7">
    <location>
        <begin position="377"/>
        <end position="396"/>
    </location>
</feature>
<proteinExistence type="predicted"/>
<feature type="transmembrane region" description="Helical" evidence="7">
    <location>
        <begin position="252"/>
        <end position="270"/>
    </location>
</feature>
<dbReference type="GO" id="GO:0003954">
    <property type="term" value="F:NADH dehydrogenase activity"/>
    <property type="evidence" value="ECO:0007669"/>
    <property type="project" value="TreeGrafter"/>
</dbReference>
<dbReference type="GO" id="GO:0042773">
    <property type="term" value="P:ATP synthesis coupled electron transport"/>
    <property type="evidence" value="ECO:0007669"/>
    <property type="project" value="InterPro"/>
</dbReference>
<dbReference type="PANTHER" id="PTHR42829:SF2">
    <property type="entry name" value="NADH-UBIQUINONE OXIDOREDUCTASE CHAIN 5"/>
    <property type="match status" value="1"/>
</dbReference>
<keyword evidence="11" id="KW-1185">Reference proteome</keyword>
<evidence type="ECO:0000256" key="4">
    <source>
        <dbReference type="ARBA" id="ARBA00023136"/>
    </source>
</evidence>
<feature type="transmembrane region" description="Helical" evidence="7">
    <location>
        <begin position="213"/>
        <end position="231"/>
    </location>
</feature>
<dbReference type="InterPro" id="IPR001750">
    <property type="entry name" value="ND/Mrp_TM"/>
</dbReference>
<dbReference type="Pfam" id="PF00662">
    <property type="entry name" value="Proton_antipo_N"/>
    <property type="match status" value="1"/>
</dbReference>
<evidence type="ECO:0000313" key="11">
    <source>
        <dbReference type="Proteomes" id="UP000076079"/>
    </source>
</evidence>
<feature type="transmembrane region" description="Helical" evidence="7">
    <location>
        <begin position="140"/>
        <end position="160"/>
    </location>
</feature>
<dbReference type="KEGG" id="abac:LuPra_04942"/>
<evidence type="ECO:0000259" key="8">
    <source>
        <dbReference type="Pfam" id="PF00361"/>
    </source>
</evidence>
<feature type="compositionally biased region" description="Low complexity" evidence="6">
    <location>
        <begin position="545"/>
        <end position="557"/>
    </location>
</feature>
<evidence type="ECO:0000259" key="9">
    <source>
        <dbReference type="Pfam" id="PF00662"/>
    </source>
</evidence>
<keyword evidence="4 7" id="KW-0472">Membrane</keyword>
<feature type="domain" description="NADH:quinone oxidoreductase/Mrp antiporter transmembrane" evidence="8">
    <location>
        <begin position="140"/>
        <end position="427"/>
    </location>
</feature>
<dbReference type="InterPro" id="IPR003945">
    <property type="entry name" value="NU5C-like"/>
</dbReference>
<evidence type="ECO:0000313" key="10">
    <source>
        <dbReference type="EMBL" id="AMY11684.1"/>
    </source>
</evidence>
<dbReference type="Proteomes" id="UP000076079">
    <property type="component" value="Chromosome"/>
</dbReference>
<dbReference type="NCBIfam" id="NF005141">
    <property type="entry name" value="PRK06590.1"/>
    <property type="match status" value="1"/>
</dbReference>
<evidence type="ECO:0000256" key="5">
    <source>
        <dbReference type="RuleBase" id="RU000320"/>
    </source>
</evidence>
<evidence type="ECO:0000256" key="7">
    <source>
        <dbReference type="SAM" id="Phobius"/>
    </source>
</evidence>
<dbReference type="EC" id="1.6.5.11" evidence="10"/>
<feature type="transmembrane region" description="Helical" evidence="7">
    <location>
        <begin position="416"/>
        <end position="436"/>
    </location>
</feature>
<dbReference type="GO" id="GO:0016020">
    <property type="term" value="C:membrane"/>
    <property type="evidence" value="ECO:0007669"/>
    <property type="project" value="UniProtKB-SubCell"/>
</dbReference>
<dbReference type="PRINTS" id="PR01435">
    <property type="entry name" value="NPOXDRDTASE5"/>
</dbReference>
<feature type="transmembrane region" description="Helical" evidence="7">
    <location>
        <begin position="115"/>
        <end position="134"/>
    </location>
</feature>
<feature type="transmembrane region" description="Helical" evidence="7">
    <location>
        <begin position="676"/>
        <end position="694"/>
    </location>
</feature>
<dbReference type="PRINTS" id="PR01434">
    <property type="entry name" value="NADHDHGNASE5"/>
</dbReference>
<evidence type="ECO:0000256" key="2">
    <source>
        <dbReference type="ARBA" id="ARBA00022692"/>
    </source>
</evidence>
<dbReference type="InterPro" id="IPR001516">
    <property type="entry name" value="Proton_antipo_N"/>
</dbReference>
<keyword evidence="3 7" id="KW-1133">Transmembrane helix</keyword>
<dbReference type="OrthoDB" id="9807568at2"/>
<sequence length="695" mass="73657">MLLFIILAPFIGFLINATLGRRLPKTVSGGVAVAAMLVAFGLSLASAAQIFGAPADGRVIEQAVCTWFTSGDFSVPFTLRLDPLATVMILVVTGIGSLIHIYSTSYMHEESDPEYARYFSYLNLFAAFMLTLVLGANFPIMFVGWEGVGLCSYLLIGFWFTKKSASDAGKKAFVVNRIGDFAFILGMFGAFVTFGTLDFKAIAEQVASMPVELTWGVLSVTTLLFFIGATGKSAQIPLFIWLPDAMEGPTPVSALIHAATMVTAGVYMIGRNAELFAHAPHTMQVVAVIGALTALMAGTIGLVQNDIKRVLAYSTVSQLGYMFLAMGVGAFSAGVFHLYTHAFFKALMFLGSGSVIHAMAGEQDMRKMGGLKKYMPITYWTFVIGAAAIAGVPGLAGFFSKDEILFQAYYTGHTGLWVIGALTGLLTACYMFRLIFMTFHGKERFDAGRAGSPSPAAAHAAHDDHGHGHAHDAHGHGHHGTPHESPWAMALPLVLLAVGSVGAGYVGVPHALGGSNAIETFLHPSFHPASVHGPAVAGTHGSGRDGSPSRPSPADHAPASHDDPAKTHTELTLMGVSTVLAFVGIGLAAFFFLQRPAAADAVASSLAPVYRLLLNKYYVDEIYDAAIVHPLRDGSSSVLWKTVDARIIDGAVNGTGLLVRESAGALRLLQTGSLRVYAASLFTGVLLVLGYFLAR</sequence>
<feature type="transmembrane region" description="Helical" evidence="7">
    <location>
        <begin position="310"/>
        <end position="332"/>
    </location>
</feature>
<feature type="domain" description="NADH-Ubiquinone oxidoreductase (complex I) chain 5 N-terminal" evidence="9">
    <location>
        <begin position="67"/>
        <end position="119"/>
    </location>
</feature>
<keyword evidence="10" id="KW-0560">Oxidoreductase</keyword>
<organism evidence="10 11">
    <name type="scientific">Luteitalea pratensis</name>
    <dbReference type="NCBI Taxonomy" id="1855912"/>
    <lineage>
        <taxon>Bacteria</taxon>
        <taxon>Pseudomonadati</taxon>
        <taxon>Acidobacteriota</taxon>
        <taxon>Vicinamibacteria</taxon>
        <taxon>Vicinamibacterales</taxon>
        <taxon>Vicinamibacteraceae</taxon>
        <taxon>Luteitalea</taxon>
    </lineage>
</organism>
<keyword evidence="2 5" id="KW-0812">Transmembrane</keyword>